<feature type="active site" description="Proton acceptor" evidence="7">
    <location>
        <position position="58"/>
    </location>
</feature>
<sequence length="538" mass="56079">MTRLTHWGRSGLLAIFLAVLPVALSAAPFAAYVMDARTGEVLYEKNADTRLHPASLTKMMTLYIAFQAIESGEASLDTMVTVSANAAGQAPSRLGLRTGQKIALRYLIRGAAIKSANDAAAAIGDFLEGDEAHFAARMNRTAKALGMKNTTFKNANGLTKAGHLSTAHDMSILGRHLLYDFPQYYNLFSRRTADAGIAHVANTNRRFLDAYDGADGIKTGYTVPAGFNLTASAQRGNKRIIATIFGGTSPAARNSKMAELMDLGFERAPGKVNAQKPEPPMLMANAESDIAGPQVEAAQEAEDGDEEAVKLAAAAAGAATVAARAAAPEALELAGLARSPRPQARPATAAATPEPEEAPVQLAAAAPEPAPEAAPLEQVTAPQPETLAMIEPADETVEAQGDTDPSGPVFIQTATAQPETLALGASAQVPRNDTVILAALTPPAPMPEGKREVVARASSSGGRNWGISLGKYPSQYAAEQVLLKTALMESTALSQGLRKVATRKSGYDALFVGLSRGDADLACARLAARAVDCSVIGP</sequence>
<accession>D5ARQ2</accession>
<dbReference type="eggNOG" id="COG1686">
    <property type="taxonomic scope" value="Bacteria"/>
</dbReference>
<feature type="binding site" evidence="8">
    <location>
        <position position="218"/>
    </location>
    <ligand>
        <name>substrate</name>
    </ligand>
</feature>
<dbReference type="InterPro" id="IPR018044">
    <property type="entry name" value="Peptidase_S11"/>
</dbReference>
<dbReference type="InterPro" id="IPR012338">
    <property type="entry name" value="Beta-lactam/transpept-like"/>
</dbReference>
<reference key="1">
    <citation type="submission" date="2008-12" db="EMBL/GenBank/DDBJ databases">
        <title>Complete genome sequence of Rhodobacter capsulatus SB1003.</title>
        <authorList>
            <person name="Strnad H."/>
            <person name="Lapidus A."/>
            <person name="Vlcek C."/>
            <person name="Ulbrich P."/>
            <person name="Paces J."/>
            <person name="Maltsev N."/>
            <person name="Kumar V."/>
            <person name="Kogan Y."/>
            <person name="Milgram A."/>
            <person name="Rebrekov D."/>
            <person name="Mazur M."/>
            <person name="Cox R."/>
            <person name="Kyrpides N."/>
            <person name="Kolar M."/>
            <person name="Sachova J."/>
            <person name="Ridl J."/>
            <person name="Ivanova N."/>
            <person name="Kapatral V."/>
            <person name="Los T."/>
            <person name="Lykidis A."/>
            <person name="Mikhailova N."/>
            <person name="Reznik G."/>
            <person name="Vasieva O."/>
            <person name="Fonstein M."/>
            <person name="Paces V."/>
            <person name="Haselkorn R."/>
        </authorList>
    </citation>
    <scope>NUCLEOTIDE SEQUENCE</scope>
    <source>
        <strain>SB1003</strain>
    </source>
</reference>
<name>D5ARQ2_RHOCB</name>
<dbReference type="AlphaFoldDB" id="D5ARQ2"/>
<evidence type="ECO:0000256" key="3">
    <source>
        <dbReference type="ARBA" id="ARBA00022801"/>
    </source>
</evidence>
<evidence type="ECO:0000256" key="4">
    <source>
        <dbReference type="ARBA" id="ARBA00022960"/>
    </source>
</evidence>
<dbReference type="KEGG" id="rcp:RCAP_rcc01165"/>
<evidence type="ECO:0000256" key="9">
    <source>
        <dbReference type="RuleBase" id="RU004016"/>
    </source>
</evidence>
<dbReference type="Gene3D" id="3.40.710.10">
    <property type="entry name" value="DD-peptidase/beta-lactamase superfamily"/>
    <property type="match status" value="1"/>
</dbReference>
<dbReference type="STRING" id="272942.RCAP_rcc01165"/>
<keyword evidence="5" id="KW-0573">Peptidoglycan synthesis</keyword>
<dbReference type="GO" id="GO:0071555">
    <property type="term" value="P:cell wall organization"/>
    <property type="evidence" value="ECO:0007669"/>
    <property type="project" value="UniProtKB-KW"/>
</dbReference>
<evidence type="ECO:0000313" key="13">
    <source>
        <dbReference type="Proteomes" id="UP000002361"/>
    </source>
</evidence>
<dbReference type="GeneID" id="31490078"/>
<dbReference type="InterPro" id="IPR001967">
    <property type="entry name" value="Peptidase_S11_N"/>
</dbReference>
<evidence type="ECO:0000256" key="2">
    <source>
        <dbReference type="ARBA" id="ARBA00022729"/>
    </source>
</evidence>
<dbReference type="EC" id="3.4.16.4" evidence="12"/>
<evidence type="ECO:0000256" key="5">
    <source>
        <dbReference type="ARBA" id="ARBA00022984"/>
    </source>
</evidence>
<dbReference type="GO" id="GO:0009252">
    <property type="term" value="P:peptidoglycan biosynthetic process"/>
    <property type="evidence" value="ECO:0007669"/>
    <property type="project" value="UniProtKB-KW"/>
</dbReference>
<dbReference type="PANTHER" id="PTHR21581">
    <property type="entry name" value="D-ALANYL-D-ALANINE CARBOXYPEPTIDASE"/>
    <property type="match status" value="1"/>
</dbReference>
<feature type="region of interest" description="Disordered" evidence="10">
    <location>
        <begin position="335"/>
        <end position="374"/>
    </location>
</feature>
<dbReference type="HOGENOM" id="CLU_027070_1_1_5"/>
<gene>
    <name evidence="12" type="primary">dacC1</name>
    <name evidence="12" type="ordered locus">RCAP_rcc01165</name>
</gene>
<feature type="domain" description="Peptidase S11 D-alanyl-D-alanine carboxypeptidase A N-terminal" evidence="11">
    <location>
        <begin position="30"/>
        <end position="247"/>
    </location>
</feature>
<comment type="similarity">
    <text evidence="1 9">Belongs to the peptidase S11 family.</text>
</comment>
<dbReference type="EMBL" id="CP001312">
    <property type="protein sequence ID" value="ADE84923.1"/>
    <property type="molecule type" value="Genomic_DNA"/>
</dbReference>
<keyword evidence="13" id="KW-1185">Reference proteome</keyword>
<dbReference type="Pfam" id="PF00768">
    <property type="entry name" value="Peptidase_S11"/>
    <property type="match status" value="1"/>
</dbReference>
<evidence type="ECO:0000256" key="8">
    <source>
        <dbReference type="PIRSR" id="PIRSR618044-2"/>
    </source>
</evidence>
<keyword evidence="4" id="KW-0133">Cell shape</keyword>
<reference evidence="12 13" key="2">
    <citation type="journal article" date="2010" name="J. Bacteriol.">
        <title>Complete genome sequence of the photosynthetic purple nonsulfur bacterium Rhodobacter capsulatus SB 1003.</title>
        <authorList>
            <person name="Strnad H."/>
            <person name="Lapidus A."/>
            <person name="Paces J."/>
            <person name="Ulbrich P."/>
            <person name="Vlcek C."/>
            <person name="Paces V."/>
            <person name="Haselkorn R."/>
        </authorList>
    </citation>
    <scope>NUCLEOTIDE SEQUENCE [LARGE SCALE GENOMIC DNA]</scope>
    <source>
        <strain evidence="13">ATCC BAA-309 / NBRC 16581 / SB1003</strain>
    </source>
</reference>
<keyword evidence="2" id="KW-0732">Signal</keyword>
<dbReference type="GO" id="GO:0009002">
    <property type="term" value="F:serine-type D-Ala-D-Ala carboxypeptidase activity"/>
    <property type="evidence" value="ECO:0007669"/>
    <property type="project" value="UniProtKB-EC"/>
</dbReference>
<dbReference type="Proteomes" id="UP000002361">
    <property type="component" value="Chromosome"/>
</dbReference>
<evidence type="ECO:0000259" key="11">
    <source>
        <dbReference type="Pfam" id="PF00768"/>
    </source>
</evidence>
<feature type="active site" evidence="7">
    <location>
        <position position="115"/>
    </location>
</feature>
<dbReference type="PANTHER" id="PTHR21581:SF6">
    <property type="entry name" value="TRAFFICKING PROTEIN PARTICLE COMPLEX SUBUNIT 12"/>
    <property type="match status" value="1"/>
</dbReference>
<evidence type="ECO:0000256" key="1">
    <source>
        <dbReference type="ARBA" id="ARBA00007164"/>
    </source>
</evidence>
<keyword evidence="6" id="KW-0961">Cell wall biogenesis/degradation</keyword>
<feature type="active site" description="Acyl-ester intermediate" evidence="7">
    <location>
        <position position="55"/>
    </location>
</feature>
<proteinExistence type="inferred from homology"/>
<dbReference type="GO" id="GO:0006508">
    <property type="term" value="P:proteolysis"/>
    <property type="evidence" value="ECO:0007669"/>
    <property type="project" value="InterPro"/>
</dbReference>
<keyword evidence="12" id="KW-0645">Protease</keyword>
<dbReference type="RefSeq" id="WP_013066902.1">
    <property type="nucleotide sequence ID" value="NC_014034.1"/>
</dbReference>
<organism evidence="12 13">
    <name type="scientific">Rhodobacter capsulatus (strain ATCC BAA-309 / NBRC 16581 / SB1003)</name>
    <dbReference type="NCBI Taxonomy" id="272942"/>
    <lineage>
        <taxon>Bacteria</taxon>
        <taxon>Pseudomonadati</taxon>
        <taxon>Pseudomonadota</taxon>
        <taxon>Alphaproteobacteria</taxon>
        <taxon>Rhodobacterales</taxon>
        <taxon>Rhodobacter group</taxon>
        <taxon>Rhodobacter</taxon>
    </lineage>
</organism>
<dbReference type="GO" id="GO:0008360">
    <property type="term" value="P:regulation of cell shape"/>
    <property type="evidence" value="ECO:0007669"/>
    <property type="project" value="UniProtKB-KW"/>
</dbReference>
<evidence type="ECO:0000256" key="10">
    <source>
        <dbReference type="SAM" id="MobiDB-lite"/>
    </source>
</evidence>
<protein>
    <submittedName>
        <fullName evidence="12">D-alanyl-D-alanine carboxypeptidase-1</fullName>
        <ecNumber evidence="12">3.4.16.4</ecNumber>
    </submittedName>
</protein>
<keyword evidence="12" id="KW-0121">Carboxypeptidase</keyword>
<evidence type="ECO:0000313" key="12">
    <source>
        <dbReference type="EMBL" id="ADE84923.1"/>
    </source>
</evidence>
<keyword evidence="3 12" id="KW-0378">Hydrolase</keyword>
<evidence type="ECO:0000256" key="7">
    <source>
        <dbReference type="PIRSR" id="PIRSR618044-1"/>
    </source>
</evidence>
<dbReference type="SUPFAM" id="SSF56601">
    <property type="entry name" value="beta-lactamase/transpeptidase-like"/>
    <property type="match status" value="1"/>
</dbReference>
<evidence type="ECO:0000256" key="6">
    <source>
        <dbReference type="ARBA" id="ARBA00023316"/>
    </source>
</evidence>
<dbReference type="PRINTS" id="PR00725">
    <property type="entry name" value="DADACBPTASE1"/>
</dbReference>